<dbReference type="InterPro" id="IPR036249">
    <property type="entry name" value="Thioredoxin-like_sf"/>
</dbReference>
<dbReference type="SFLD" id="SFLDS00019">
    <property type="entry name" value="Glutathione_Transferase_(cytos"/>
    <property type="match status" value="1"/>
</dbReference>
<dbReference type="SUPFAM" id="SSF47616">
    <property type="entry name" value="GST C-terminal domain-like"/>
    <property type="match status" value="1"/>
</dbReference>
<dbReference type="InterPro" id="IPR010987">
    <property type="entry name" value="Glutathione-S-Trfase_C-like"/>
</dbReference>
<organism evidence="3">
    <name type="scientific">marine sediment metagenome</name>
    <dbReference type="NCBI Taxonomy" id="412755"/>
    <lineage>
        <taxon>unclassified sequences</taxon>
        <taxon>metagenomes</taxon>
        <taxon>ecological metagenomes</taxon>
    </lineage>
</organism>
<dbReference type="Gene3D" id="3.40.30.10">
    <property type="entry name" value="Glutaredoxin"/>
    <property type="match status" value="1"/>
</dbReference>
<dbReference type="CDD" id="cd03056">
    <property type="entry name" value="GST_N_4"/>
    <property type="match status" value="1"/>
</dbReference>
<protein>
    <recommendedName>
        <fullName evidence="4">GST N-terminal domain-containing protein</fullName>
    </recommendedName>
</protein>
<dbReference type="AlphaFoldDB" id="A0A0F9IMW6"/>
<feature type="domain" description="GST N-terminal" evidence="1">
    <location>
        <begin position="1"/>
        <end position="82"/>
    </location>
</feature>
<dbReference type="PROSITE" id="PS50404">
    <property type="entry name" value="GST_NTER"/>
    <property type="match status" value="1"/>
</dbReference>
<dbReference type="PANTHER" id="PTHR44051">
    <property type="entry name" value="GLUTATHIONE S-TRANSFERASE-RELATED"/>
    <property type="match status" value="1"/>
</dbReference>
<dbReference type="PROSITE" id="PS50405">
    <property type="entry name" value="GST_CTER"/>
    <property type="match status" value="1"/>
</dbReference>
<comment type="caution">
    <text evidence="3">The sequence shown here is derived from an EMBL/GenBank/DDBJ whole genome shotgun (WGS) entry which is preliminary data.</text>
</comment>
<evidence type="ECO:0000313" key="3">
    <source>
        <dbReference type="EMBL" id="KKM46575.1"/>
    </source>
</evidence>
<dbReference type="EMBL" id="LAZR01012032">
    <property type="protein sequence ID" value="KKM46575.1"/>
    <property type="molecule type" value="Genomic_DNA"/>
</dbReference>
<name>A0A0F9IMW6_9ZZZZ</name>
<sequence>MMRLHDYALSGNCFKIRLLLGWLGVKHTIQIVDFYPGFEHRSDAFLKINPLGQLPVIEDQGEVIRDAQAVLVYLASSYDTSGKWYPAAQIGAVHQWLAFGDALTGTISAARLHDAMFFELDVEKARDGAVKLLRVLDDHLWFAETSNQMWLCPGDHPTIADIACFPYVALAEEAGVDMAPFGAIQRWIERFMRIDGFEPMAGMMPLTMPKEA</sequence>
<dbReference type="Pfam" id="PF13409">
    <property type="entry name" value="GST_N_2"/>
    <property type="match status" value="1"/>
</dbReference>
<reference evidence="3" key="1">
    <citation type="journal article" date="2015" name="Nature">
        <title>Complex archaea that bridge the gap between prokaryotes and eukaryotes.</title>
        <authorList>
            <person name="Spang A."/>
            <person name="Saw J.H."/>
            <person name="Jorgensen S.L."/>
            <person name="Zaremba-Niedzwiedzka K."/>
            <person name="Martijn J."/>
            <person name="Lind A.E."/>
            <person name="van Eijk R."/>
            <person name="Schleper C."/>
            <person name="Guy L."/>
            <person name="Ettema T.J."/>
        </authorList>
    </citation>
    <scope>NUCLEOTIDE SEQUENCE</scope>
</reference>
<feature type="domain" description="GST C-terminal" evidence="2">
    <location>
        <begin position="86"/>
        <end position="212"/>
    </location>
</feature>
<proteinExistence type="predicted"/>
<evidence type="ECO:0000259" key="2">
    <source>
        <dbReference type="PROSITE" id="PS50405"/>
    </source>
</evidence>
<dbReference type="SFLD" id="SFLDG00358">
    <property type="entry name" value="Main_(cytGST)"/>
    <property type="match status" value="1"/>
</dbReference>
<evidence type="ECO:0000259" key="1">
    <source>
        <dbReference type="PROSITE" id="PS50404"/>
    </source>
</evidence>
<accession>A0A0F9IMW6</accession>
<gene>
    <name evidence="3" type="ORF">LCGC14_1559620</name>
</gene>
<dbReference type="PANTHER" id="PTHR44051:SF2">
    <property type="entry name" value="HYPOTHETICAL GLUTATHIONE S-TRANSFERASE LIKE PROTEIN"/>
    <property type="match status" value="1"/>
</dbReference>
<evidence type="ECO:0008006" key="4">
    <source>
        <dbReference type="Google" id="ProtNLM"/>
    </source>
</evidence>
<dbReference type="InterPro" id="IPR040079">
    <property type="entry name" value="Glutathione_S-Trfase"/>
</dbReference>
<dbReference type="Gene3D" id="1.20.1050.10">
    <property type="match status" value="1"/>
</dbReference>
<dbReference type="InterPro" id="IPR004045">
    <property type="entry name" value="Glutathione_S-Trfase_N"/>
</dbReference>
<dbReference type="InterPro" id="IPR036282">
    <property type="entry name" value="Glutathione-S-Trfase_C_sf"/>
</dbReference>
<dbReference type="SUPFAM" id="SSF52833">
    <property type="entry name" value="Thioredoxin-like"/>
    <property type="match status" value="1"/>
</dbReference>
<dbReference type="Pfam" id="PF13410">
    <property type="entry name" value="GST_C_2"/>
    <property type="match status" value="1"/>
</dbReference>